<dbReference type="InterPro" id="IPR045847">
    <property type="entry name" value="AIG1-like"/>
</dbReference>
<feature type="domain" description="BHLH" evidence="8">
    <location>
        <begin position="65"/>
        <end position="156"/>
    </location>
</feature>
<keyword evidence="6" id="KW-0539">Nucleus</keyword>
<evidence type="ECO:0000256" key="5">
    <source>
        <dbReference type="ARBA" id="ARBA00023163"/>
    </source>
</evidence>
<dbReference type="GO" id="GO:0005634">
    <property type="term" value="C:nucleus"/>
    <property type="evidence" value="ECO:0007669"/>
    <property type="project" value="UniProtKB-SubCell"/>
</dbReference>
<protein>
    <recommendedName>
        <fullName evidence="12">BHLH domain-containing protein</fullName>
    </recommendedName>
</protein>
<dbReference type="GO" id="GO:0003677">
    <property type="term" value="F:DNA binding"/>
    <property type="evidence" value="ECO:0007669"/>
    <property type="project" value="UniProtKB-KW"/>
</dbReference>
<evidence type="ECO:0000313" key="11">
    <source>
        <dbReference type="Proteomes" id="UP000007015"/>
    </source>
</evidence>
<keyword evidence="4" id="KW-0238">DNA-binding</keyword>
<dbReference type="PANTHER" id="PTHR45844:SF7">
    <property type="entry name" value="OS05G0163900 PROTEIN"/>
    <property type="match status" value="1"/>
</dbReference>
<feature type="region of interest" description="Disordered" evidence="7">
    <location>
        <begin position="39"/>
        <end position="76"/>
    </location>
</feature>
<comment type="subcellular location">
    <subcellularLocation>
        <location evidence="1">Nucleus</location>
    </subcellularLocation>
</comment>
<dbReference type="EMBL" id="CM000130">
    <property type="protein sequence ID" value="EAY96667.1"/>
    <property type="molecule type" value="Genomic_DNA"/>
</dbReference>
<dbReference type="InterPro" id="IPR036638">
    <property type="entry name" value="HLH_DNA-bd_sf"/>
</dbReference>
<dbReference type="AlphaFoldDB" id="A2Y0Q7"/>
<dbReference type="CDD" id="cd04873">
    <property type="entry name" value="ACT_UUR-ACR-like"/>
    <property type="match status" value="1"/>
</dbReference>
<dbReference type="Proteomes" id="UP000007015">
    <property type="component" value="Chromosome 5"/>
</dbReference>
<dbReference type="PANTHER" id="PTHR45844">
    <property type="entry name" value="TRANSCRIPTION FACTOR BHLH30"/>
    <property type="match status" value="1"/>
</dbReference>
<proteinExistence type="inferred from homology"/>
<evidence type="ECO:0000256" key="7">
    <source>
        <dbReference type="SAM" id="MobiDB-lite"/>
    </source>
</evidence>
<keyword evidence="3" id="KW-0805">Transcription regulation</keyword>
<feature type="domain" description="ACT" evidence="9">
    <location>
        <begin position="198"/>
        <end position="278"/>
    </location>
</feature>
<dbReference type="Gene3D" id="4.10.280.10">
    <property type="entry name" value="Helix-loop-helix DNA-binding domain"/>
    <property type="match status" value="1"/>
</dbReference>
<dbReference type="InterPro" id="IPR045865">
    <property type="entry name" value="ACT-like_dom_sf"/>
</dbReference>
<dbReference type="GO" id="GO:0003700">
    <property type="term" value="F:DNA-binding transcription factor activity"/>
    <property type="evidence" value="ECO:0007669"/>
    <property type="project" value="InterPro"/>
</dbReference>
<dbReference type="SUPFAM" id="SSF47459">
    <property type="entry name" value="HLH, helix-loop-helix DNA-binding domain"/>
    <property type="match status" value="1"/>
</dbReference>
<organism evidence="10 11">
    <name type="scientific">Oryza sativa subsp. indica</name>
    <name type="common">Rice</name>
    <dbReference type="NCBI Taxonomy" id="39946"/>
    <lineage>
        <taxon>Eukaryota</taxon>
        <taxon>Viridiplantae</taxon>
        <taxon>Streptophyta</taxon>
        <taxon>Embryophyta</taxon>
        <taxon>Tracheophyta</taxon>
        <taxon>Spermatophyta</taxon>
        <taxon>Magnoliopsida</taxon>
        <taxon>Liliopsida</taxon>
        <taxon>Poales</taxon>
        <taxon>Poaceae</taxon>
        <taxon>BOP clade</taxon>
        <taxon>Oryzoideae</taxon>
        <taxon>Oryzeae</taxon>
        <taxon>Oryzinae</taxon>
        <taxon>Oryza</taxon>
        <taxon>Oryza sativa</taxon>
    </lineage>
</organism>
<dbReference type="SUPFAM" id="SSF55021">
    <property type="entry name" value="ACT-like"/>
    <property type="match status" value="1"/>
</dbReference>
<dbReference type="GO" id="GO:0046983">
    <property type="term" value="F:protein dimerization activity"/>
    <property type="evidence" value="ECO:0007669"/>
    <property type="project" value="InterPro"/>
</dbReference>
<dbReference type="PROSITE" id="PS50888">
    <property type="entry name" value="BHLH"/>
    <property type="match status" value="1"/>
</dbReference>
<dbReference type="InterPro" id="IPR011598">
    <property type="entry name" value="bHLH_dom"/>
</dbReference>
<dbReference type="InterPro" id="IPR054502">
    <property type="entry name" value="bHLH-TF_ACT-like_plant"/>
</dbReference>
<dbReference type="OMA" id="QRLMMES"/>
<dbReference type="Pfam" id="PF00010">
    <property type="entry name" value="HLH"/>
    <property type="match status" value="1"/>
</dbReference>
<evidence type="ECO:0000256" key="4">
    <source>
        <dbReference type="ARBA" id="ARBA00023125"/>
    </source>
</evidence>
<evidence type="ECO:0000256" key="3">
    <source>
        <dbReference type="ARBA" id="ARBA00023015"/>
    </source>
</evidence>
<dbReference type="PROSITE" id="PS51671">
    <property type="entry name" value="ACT"/>
    <property type="match status" value="1"/>
</dbReference>
<dbReference type="InterPro" id="IPR002912">
    <property type="entry name" value="ACT_dom"/>
</dbReference>
<evidence type="ECO:0000313" key="10">
    <source>
        <dbReference type="EMBL" id="EAY96667.1"/>
    </source>
</evidence>
<dbReference type="STRING" id="39946.A2Y0Q7"/>
<evidence type="ECO:0000259" key="8">
    <source>
        <dbReference type="PROSITE" id="PS50888"/>
    </source>
</evidence>
<gene>
    <name evidence="10" type="ORF">OsI_18582</name>
</gene>
<dbReference type="Pfam" id="PF22754">
    <property type="entry name" value="bHLH-TF_ACT-like_plant"/>
    <property type="match status" value="1"/>
</dbReference>
<sequence>MAACQQQIWQEGKQQQHLHHGGYDDLSSVYRGTVVLPRRQGGLAPEPPPPRPSSSSGRSAAAQATAMRIHSEAERRRRERINAHLATLRRILPDAKQDSDRNTIVKQRITKHRNGHLIGPQEKRRNQMREIDSEEMFQEMDKATLLASVVNQVKHLKTRATEATTPSTAATIPPEANEVTVQCYAGGEHTAAARTYVRATVSCDDRPGLLADIAATFRRLRLRPLSADMSCLGGRTRHAFVLCREEEEEEDAAAEARPLKEAVRQALAKVALPETVYGGGGRSKRQRLMMESRYSTAIVHTHVDPQYCWYNSR</sequence>
<evidence type="ECO:0000259" key="9">
    <source>
        <dbReference type="PROSITE" id="PS51671"/>
    </source>
</evidence>
<accession>A2Y0Q7</accession>
<evidence type="ECO:0000256" key="2">
    <source>
        <dbReference type="ARBA" id="ARBA00005510"/>
    </source>
</evidence>
<keyword evidence="5" id="KW-0804">Transcription</keyword>
<dbReference type="SMART" id="SM00353">
    <property type="entry name" value="HLH"/>
    <property type="match status" value="1"/>
</dbReference>
<dbReference type="Gramene" id="BGIOSGA019238-TA">
    <property type="protein sequence ID" value="BGIOSGA019238-PA"/>
    <property type="gene ID" value="BGIOSGA019238"/>
</dbReference>
<feature type="compositionally biased region" description="Low complexity" evidence="7">
    <location>
        <begin position="53"/>
        <end position="66"/>
    </location>
</feature>
<name>A2Y0Q7_ORYSI</name>
<keyword evidence="11" id="KW-1185">Reference proteome</keyword>
<evidence type="ECO:0008006" key="12">
    <source>
        <dbReference type="Google" id="ProtNLM"/>
    </source>
</evidence>
<dbReference type="HOGENOM" id="CLU_063967_3_0_1"/>
<comment type="similarity">
    <text evidence="2">Belongs to the bHLH protein family.</text>
</comment>
<reference evidence="10 11" key="1">
    <citation type="journal article" date="2005" name="PLoS Biol.">
        <title>The genomes of Oryza sativa: a history of duplications.</title>
        <authorList>
            <person name="Yu J."/>
            <person name="Wang J."/>
            <person name="Lin W."/>
            <person name="Li S."/>
            <person name="Li H."/>
            <person name="Zhou J."/>
            <person name="Ni P."/>
            <person name="Dong W."/>
            <person name="Hu S."/>
            <person name="Zeng C."/>
            <person name="Zhang J."/>
            <person name="Zhang Y."/>
            <person name="Li R."/>
            <person name="Xu Z."/>
            <person name="Li S."/>
            <person name="Li X."/>
            <person name="Zheng H."/>
            <person name="Cong L."/>
            <person name="Lin L."/>
            <person name="Yin J."/>
            <person name="Geng J."/>
            <person name="Li G."/>
            <person name="Shi J."/>
            <person name="Liu J."/>
            <person name="Lv H."/>
            <person name="Li J."/>
            <person name="Wang J."/>
            <person name="Deng Y."/>
            <person name="Ran L."/>
            <person name="Shi X."/>
            <person name="Wang X."/>
            <person name="Wu Q."/>
            <person name="Li C."/>
            <person name="Ren X."/>
            <person name="Wang J."/>
            <person name="Wang X."/>
            <person name="Li D."/>
            <person name="Liu D."/>
            <person name="Zhang X."/>
            <person name="Ji Z."/>
            <person name="Zhao W."/>
            <person name="Sun Y."/>
            <person name="Zhang Z."/>
            <person name="Bao J."/>
            <person name="Han Y."/>
            <person name="Dong L."/>
            <person name="Ji J."/>
            <person name="Chen P."/>
            <person name="Wu S."/>
            <person name="Liu J."/>
            <person name="Xiao Y."/>
            <person name="Bu D."/>
            <person name="Tan J."/>
            <person name="Yang L."/>
            <person name="Ye C."/>
            <person name="Zhang J."/>
            <person name="Xu J."/>
            <person name="Zhou Y."/>
            <person name="Yu Y."/>
            <person name="Zhang B."/>
            <person name="Zhuang S."/>
            <person name="Wei H."/>
            <person name="Liu B."/>
            <person name="Lei M."/>
            <person name="Yu H."/>
            <person name="Li Y."/>
            <person name="Xu H."/>
            <person name="Wei S."/>
            <person name="He X."/>
            <person name="Fang L."/>
            <person name="Zhang Z."/>
            <person name="Zhang Y."/>
            <person name="Huang X."/>
            <person name="Su Z."/>
            <person name="Tong W."/>
            <person name="Li J."/>
            <person name="Tong Z."/>
            <person name="Li S."/>
            <person name="Ye J."/>
            <person name="Wang L."/>
            <person name="Fang L."/>
            <person name="Lei T."/>
            <person name="Chen C."/>
            <person name="Chen H."/>
            <person name="Xu Z."/>
            <person name="Li H."/>
            <person name="Huang H."/>
            <person name="Zhang F."/>
            <person name="Xu H."/>
            <person name="Li N."/>
            <person name="Zhao C."/>
            <person name="Li S."/>
            <person name="Dong L."/>
            <person name="Huang Y."/>
            <person name="Li L."/>
            <person name="Xi Y."/>
            <person name="Qi Q."/>
            <person name="Li W."/>
            <person name="Zhang B."/>
            <person name="Hu W."/>
            <person name="Zhang Y."/>
            <person name="Tian X."/>
            <person name="Jiao Y."/>
            <person name="Liang X."/>
            <person name="Jin J."/>
            <person name="Gao L."/>
            <person name="Zheng W."/>
            <person name="Hao B."/>
            <person name="Liu S."/>
            <person name="Wang W."/>
            <person name="Yuan L."/>
            <person name="Cao M."/>
            <person name="McDermott J."/>
            <person name="Samudrala R."/>
            <person name="Wang J."/>
            <person name="Wong G.K."/>
            <person name="Yang H."/>
        </authorList>
    </citation>
    <scope>NUCLEOTIDE SEQUENCE [LARGE SCALE GENOMIC DNA]</scope>
    <source>
        <strain evidence="11">cv. 93-11</strain>
    </source>
</reference>
<evidence type="ECO:0000256" key="1">
    <source>
        <dbReference type="ARBA" id="ARBA00004123"/>
    </source>
</evidence>
<evidence type="ECO:0000256" key="6">
    <source>
        <dbReference type="ARBA" id="ARBA00023242"/>
    </source>
</evidence>